<reference evidence="5 6" key="1">
    <citation type="submission" date="2019-07" db="EMBL/GenBank/DDBJ databases">
        <title>Full genome sequence of Devosia sp. Gsoil 520.</title>
        <authorList>
            <person name="Im W.-T."/>
        </authorList>
    </citation>
    <scope>NUCLEOTIDE SEQUENCE [LARGE SCALE GENOMIC DNA]</scope>
    <source>
        <strain evidence="5 6">Gsoil 520</strain>
    </source>
</reference>
<dbReference type="Pfam" id="PF01547">
    <property type="entry name" value="SBP_bac_1"/>
    <property type="match status" value="1"/>
</dbReference>
<comment type="similarity">
    <text evidence="2">Belongs to the bacterial solute-binding protein 1 family.</text>
</comment>
<feature type="signal peptide" evidence="4">
    <location>
        <begin position="1"/>
        <end position="32"/>
    </location>
</feature>
<accession>A0A5B8LZ46</accession>
<evidence type="ECO:0000256" key="3">
    <source>
        <dbReference type="ARBA" id="ARBA00022764"/>
    </source>
</evidence>
<evidence type="ECO:0000256" key="1">
    <source>
        <dbReference type="ARBA" id="ARBA00004418"/>
    </source>
</evidence>
<evidence type="ECO:0000256" key="2">
    <source>
        <dbReference type="ARBA" id="ARBA00008520"/>
    </source>
</evidence>
<dbReference type="Gene3D" id="3.40.190.10">
    <property type="entry name" value="Periplasmic binding protein-like II"/>
    <property type="match status" value="1"/>
</dbReference>
<dbReference type="OrthoDB" id="9805950at2"/>
<feature type="chain" id="PRO_5022986497" evidence="4">
    <location>
        <begin position="33"/>
        <end position="440"/>
    </location>
</feature>
<sequence length="440" mass="47655">MKQTGRYRMKQLWKVMGGVLVASLLAGTVAHAQTTVTMWTFLDINAEGGRNVALKQMIADFEAANPDIKIDVEPQVWSTLAEKFVLGSNAGNAPDIGWVNSENLGFIMNSDSGADLKALVLDKWSEEQRQDFLLTSSFSAVTDGDAVRAVPLMPSTWVLMYRKDLFEAAGLTAADIATWDGVTEAAKKLTADTNSDGQNDVWGIGLGLSQERYSVTPAFLATVDGNGRIFDDNCVAQFDNDAGRMAVGMQVDWITKDNVTPREALAMSSDDAIDQFAAGRYAMMIIANSRYEQIQRTAAGWDGSQLGIAPVPGVTAGEPGPALLVGWWAVQWAGSPNSEAAAKFISYMSGVEGARLWNIPGEQIPTYRSIADRPEMDDPVREGLRATAEIVAENGELMPGKCNWGRTQADFNLATQQVILGQATLDDALRQAEQSTNDRQ</sequence>
<organism evidence="5 6">
    <name type="scientific">Devosia ginsengisoli</name>
    <dbReference type="NCBI Taxonomy" id="400770"/>
    <lineage>
        <taxon>Bacteria</taxon>
        <taxon>Pseudomonadati</taxon>
        <taxon>Pseudomonadota</taxon>
        <taxon>Alphaproteobacteria</taxon>
        <taxon>Hyphomicrobiales</taxon>
        <taxon>Devosiaceae</taxon>
        <taxon>Devosia</taxon>
    </lineage>
</organism>
<keyword evidence="3" id="KW-0574">Periplasm</keyword>
<dbReference type="GO" id="GO:0042597">
    <property type="term" value="C:periplasmic space"/>
    <property type="evidence" value="ECO:0007669"/>
    <property type="project" value="UniProtKB-SubCell"/>
</dbReference>
<comment type="subcellular location">
    <subcellularLocation>
        <location evidence="1">Periplasm</location>
    </subcellularLocation>
</comment>
<evidence type="ECO:0000313" key="5">
    <source>
        <dbReference type="EMBL" id="QDZ12795.1"/>
    </source>
</evidence>
<gene>
    <name evidence="5" type="ORF">FPZ08_19840</name>
</gene>
<dbReference type="KEGG" id="dea:FPZ08_19840"/>
<keyword evidence="6" id="KW-1185">Reference proteome</keyword>
<keyword evidence="4" id="KW-0732">Signal</keyword>
<dbReference type="PANTHER" id="PTHR43649">
    <property type="entry name" value="ARABINOSE-BINDING PROTEIN-RELATED"/>
    <property type="match status" value="1"/>
</dbReference>
<dbReference type="EMBL" id="CP042304">
    <property type="protein sequence ID" value="QDZ12795.1"/>
    <property type="molecule type" value="Genomic_DNA"/>
</dbReference>
<dbReference type="CDD" id="cd13585">
    <property type="entry name" value="PBP2_TMBP_like"/>
    <property type="match status" value="1"/>
</dbReference>
<evidence type="ECO:0000256" key="4">
    <source>
        <dbReference type="SAM" id="SignalP"/>
    </source>
</evidence>
<dbReference type="InterPro" id="IPR006059">
    <property type="entry name" value="SBP"/>
</dbReference>
<evidence type="ECO:0000313" key="6">
    <source>
        <dbReference type="Proteomes" id="UP000315364"/>
    </source>
</evidence>
<dbReference type="SUPFAM" id="SSF53850">
    <property type="entry name" value="Periplasmic binding protein-like II"/>
    <property type="match status" value="1"/>
</dbReference>
<protein>
    <submittedName>
        <fullName evidence="5">Sugar ABC transporter substrate-binding protein</fullName>
    </submittedName>
</protein>
<dbReference type="Proteomes" id="UP000315364">
    <property type="component" value="Chromosome"/>
</dbReference>
<proteinExistence type="inferred from homology"/>
<dbReference type="InterPro" id="IPR050490">
    <property type="entry name" value="Bact_solute-bd_prot1"/>
</dbReference>
<dbReference type="PANTHER" id="PTHR43649:SF12">
    <property type="entry name" value="DIACETYLCHITOBIOSE BINDING PROTEIN DASA"/>
    <property type="match status" value="1"/>
</dbReference>
<name>A0A5B8LZ46_9HYPH</name>
<dbReference type="AlphaFoldDB" id="A0A5B8LZ46"/>